<accession>A0A5J4TGD0</accession>
<reference evidence="1 2" key="1">
    <citation type="submission" date="2019-03" db="EMBL/GenBank/DDBJ databases">
        <title>Single cell metagenomics reveals metabolic interactions within the superorganism composed of flagellate Streblomastix strix and complex community of Bacteroidetes bacteria on its surface.</title>
        <authorList>
            <person name="Treitli S.C."/>
            <person name="Kolisko M."/>
            <person name="Husnik F."/>
            <person name="Keeling P."/>
            <person name="Hampl V."/>
        </authorList>
    </citation>
    <scope>NUCLEOTIDE SEQUENCE [LARGE SCALE GENOMIC DNA]</scope>
    <source>
        <strain evidence="1">ST1C</strain>
    </source>
</reference>
<name>A0A5J4TGD0_9EUKA</name>
<dbReference type="Proteomes" id="UP000324800">
    <property type="component" value="Unassembled WGS sequence"/>
</dbReference>
<evidence type="ECO:0000313" key="1">
    <source>
        <dbReference type="EMBL" id="KAA6357484.1"/>
    </source>
</evidence>
<evidence type="ECO:0000313" key="2">
    <source>
        <dbReference type="Proteomes" id="UP000324800"/>
    </source>
</evidence>
<proteinExistence type="predicted"/>
<comment type="caution">
    <text evidence="1">The sequence shown here is derived from an EMBL/GenBank/DDBJ whole genome shotgun (WGS) entry which is preliminary data.</text>
</comment>
<dbReference type="AlphaFoldDB" id="A0A5J4TGD0"/>
<sequence>MHRNDVDLGKLVQNYLRLEKVSYNSLRYKDRTNFETELLKYKWLRQTSWKLQYVKDGQSNEEHTEFCDRLIQSPIALQSTLLVTLHTYLQQTTVSTHLLHAFKISFQATSDAQSIRESHNLSETDKDLVFSG</sequence>
<dbReference type="EMBL" id="SNRW01031336">
    <property type="protein sequence ID" value="KAA6357484.1"/>
    <property type="molecule type" value="Genomic_DNA"/>
</dbReference>
<organism evidence="1 2">
    <name type="scientific">Streblomastix strix</name>
    <dbReference type="NCBI Taxonomy" id="222440"/>
    <lineage>
        <taxon>Eukaryota</taxon>
        <taxon>Metamonada</taxon>
        <taxon>Preaxostyla</taxon>
        <taxon>Oxymonadida</taxon>
        <taxon>Streblomastigidae</taxon>
        <taxon>Streblomastix</taxon>
    </lineage>
</organism>
<gene>
    <name evidence="1" type="ORF">EZS28_046989</name>
</gene>
<protein>
    <submittedName>
        <fullName evidence="1">Uncharacterized protein</fullName>
    </submittedName>
</protein>